<gene>
    <name evidence="1" type="ORF">CC78DRAFT_529275</name>
</gene>
<accession>A0A9P4NAA0</accession>
<sequence>MAMTQRLLFLSSIPIFALLGLRNLSPVTSRFFRDVLQPYVAGIGLGSIFLIVPPRVETPILMASVSHSSHVDKIAVLALELATLGYPVTFITGKVFEKQI</sequence>
<keyword evidence="2" id="KW-1185">Reference proteome</keyword>
<proteinExistence type="predicted"/>
<reference evidence="2" key="1">
    <citation type="journal article" date="2020" name="Stud. Mycol.">
        <title>101 Dothideomycetes genomes: A test case for predicting lifestyles and emergence of pathogens.</title>
        <authorList>
            <person name="Haridas S."/>
            <person name="Albert R."/>
            <person name="Binder M."/>
            <person name="Bloem J."/>
            <person name="LaButti K."/>
            <person name="Salamov A."/>
            <person name="Andreopoulos B."/>
            <person name="Baker S."/>
            <person name="Barry K."/>
            <person name="Bills G."/>
            <person name="Bluhm B."/>
            <person name="Cannon C."/>
            <person name="Castanera R."/>
            <person name="Culley D."/>
            <person name="Daum C."/>
            <person name="Ezra D."/>
            <person name="Gonzalez J."/>
            <person name="Henrissat B."/>
            <person name="Kuo A."/>
            <person name="Liang C."/>
            <person name="Lipzen A."/>
            <person name="Lutzoni F."/>
            <person name="Magnuson J."/>
            <person name="Mondo S."/>
            <person name="Nolan M."/>
            <person name="Ohm R."/>
            <person name="Pangilinan J."/>
            <person name="Park H.-J."/>
            <person name="Ramirez L."/>
            <person name="Alfaro M."/>
            <person name="Sun H."/>
            <person name="Tritt A."/>
            <person name="Yoshinaga Y."/>
            <person name="Zwiers L.-H."/>
            <person name="Turgeon B."/>
            <person name="Goodwin S."/>
            <person name="Spatafora J."/>
            <person name="Crous P."/>
            <person name="Grigoriev I."/>
        </authorList>
    </citation>
    <scope>NUCLEOTIDE SEQUENCE [LARGE SCALE GENOMIC DNA]</scope>
    <source>
        <strain evidence="2">CBS 304.66</strain>
    </source>
</reference>
<dbReference type="AlphaFoldDB" id="A0A9P4NAA0"/>
<organism evidence="1 2">
    <name type="scientific">Lojkania enalia</name>
    <dbReference type="NCBI Taxonomy" id="147567"/>
    <lineage>
        <taxon>Eukaryota</taxon>
        <taxon>Fungi</taxon>
        <taxon>Dikarya</taxon>
        <taxon>Ascomycota</taxon>
        <taxon>Pezizomycotina</taxon>
        <taxon>Dothideomycetes</taxon>
        <taxon>Pleosporomycetidae</taxon>
        <taxon>Pleosporales</taxon>
        <taxon>Pleosporales incertae sedis</taxon>
        <taxon>Lojkania</taxon>
    </lineage>
</organism>
<name>A0A9P4NAA0_9PLEO</name>
<evidence type="ECO:0000313" key="2">
    <source>
        <dbReference type="Proteomes" id="UP000800093"/>
    </source>
</evidence>
<protein>
    <submittedName>
        <fullName evidence="1">Uncharacterized protein</fullName>
    </submittedName>
</protein>
<dbReference type="EMBL" id="ML986582">
    <property type="protein sequence ID" value="KAF2269503.1"/>
    <property type="molecule type" value="Genomic_DNA"/>
</dbReference>
<dbReference type="Proteomes" id="UP000800093">
    <property type="component" value="Unassembled WGS sequence"/>
</dbReference>
<comment type="caution">
    <text evidence="1">The sequence shown here is derived from an EMBL/GenBank/DDBJ whole genome shotgun (WGS) entry which is preliminary data.</text>
</comment>
<evidence type="ECO:0000313" key="1">
    <source>
        <dbReference type="EMBL" id="KAF2269503.1"/>
    </source>
</evidence>